<dbReference type="Proteomes" id="UP000034287">
    <property type="component" value="Unassembled WGS sequence"/>
</dbReference>
<dbReference type="AlphaFoldDB" id="A0A0M2SI70"/>
<proteinExistence type="predicted"/>
<protein>
    <recommendedName>
        <fullName evidence="3">Asparagine synthetase domain-containing protein</fullName>
    </recommendedName>
</protein>
<accession>A0A0M2SI70</accession>
<organism evidence="1 2">
    <name type="scientific">Salinicoccus sediminis</name>
    <dbReference type="NCBI Taxonomy" id="1432562"/>
    <lineage>
        <taxon>Bacteria</taxon>
        <taxon>Bacillati</taxon>
        <taxon>Bacillota</taxon>
        <taxon>Bacilli</taxon>
        <taxon>Bacillales</taxon>
        <taxon>Staphylococcaceae</taxon>
        <taxon>Salinicoccus</taxon>
    </lineage>
</organism>
<dbReference type="EMBL" id="LAYZ01000024">
    <property type="protein sequence ID" value="KKK33978.1"/>
    <property type="molecule type" value="Genomic_DNA"/>
</dbReference>
<evidence type="ECO:0008006" key="3">
    <source>
        <dbReference type="Google" id="ProtNLM"/>
    </source>
</evidence>
<comment type="caution">
    <text evidence="1">The sequence shown here is derived from an EMBL/GenBank/DDBJ whole genome shotgun (WGS) entry which is preliminary data.</text>
</comment>
<name>A0A0M2SI70_9STAP</name>
<evidence type="ECO:0000313" key="1">
    <source>
        <dbReference type="EMBL" id="KKK33978.1"/>
    </source>
</evidence>
<evidence type="ECO:0000313" key="2">
    <source>
        <dbReference type="Proteomes" id="UP000034287"/>
    </source>
</evidence>
<sequence length="605" mass="71456">MIFKSSNYRKGYLLVPNNLKVQSVEDAAQMEIGEYLFYFSNELTVHTKSVDSGTAVLAGYAFDIRNPNLTEHEILNNLLTSVDAVEELEYINGRYFIIIHNTEGTHLYSDASQLRPLVYHRSSKVLASHDVMLKDLLSDYGVHLDRRSKFNHNELDFTRFHDIFKFNPSLSLELNTFEFERIYPRTELKERTPRYTFSEMKDYLDNSIKWLRKNQQYKFLSMTGGVDSRVSAALTRELSDDIEYMTYTRSQRKLKTELAKLIYSNDDKITGQMQMNLAWNHTIFNLDEFEPDERFIEENENVLYSNHSYKLANYYRNYRKFDNALHIKSTVFGMGKADFPEELDNKSDDLKFYEKCIHGLSVAFKKLYKLDEEAPKYFERNLVTEGVTLNRHYFDLFHLESRMGNWHSALTLETDPETEEFIFTNSRKMIDLIQQPALKERKDFNLYKLIIDNYWPLLLHFGINKYHDIGLEFLKDVKDKIEVKEEIFVEYNPSESVVERQKGRFYLQPSDEKAFASKNYEFIISNDREQSRLGLKSTYSNENGRGRIKVIMKGNGFYKEYDVLDMNKEILLDISEGPILINITYDKDYKNTSWQSAARLYCAFK</sequence>
<dbReference type="PATRIC" id="fig|1432562.3.peg.2042"/>
<gene>
    <name evidence="1" type="ORF">WN59_10285</name>
</gene>
<dbReference type="STRING" id="1432562.WN59_10285"/>
<reference evidence="1 2" key="1">
    <citation type="submission" date="2015-04" db="EMBL/GenBank/DDBJ databases">
        <title>Taxonomic description and genome sequence of Salinicoccus sediminis sp. nov., a novel hyper halotolerant bacterium isolated from marine sediment.</title>
        <authorList>
            <person name="Mathan Kumar R."/>
            <person name="Kaur G."/>
            <person name="Kumar N."/>
            <person name="Kumar A."/>
            <person name="Singh N.K."/>
            <person name="Kaur N."/>
            <person name="Mayilraj S."/>
        </authorList>
    </citation>
    <scope>NUCLEOTIDE SEQUENCE [LARGE SCALE GENOMIC DNA]</scope>
    <source>
        <strain evidence="1 2">SV-16</strain>
    </source>
</reference>
<keyword evidence="2" id="KW-1185">Reference proteome</keyword>
<dbReference type="OrthoDB" id="2462219at2"/>